<dbReference type="Gene3D" id="3.30.40.10">
    <property type="entry name" value="Zinc/RING finger domain, C3HC4 (zinc finger)"/>
    <property type="match status" value="1"/>
</dbReference>
<dbReference type="InterPro" id="IPR013083">
    <property type="entry name" value="Znf_RING/FYVE/PHD"/>
</dbReference>
<dbReference type="VEuPathDB" id="VectorBase:ASTEI20_035145"/>
<dbReference type="VEuPathDB" id="VectorBase:ASTE009756"/>
<organism evidence="2 3">
    <name type="scientific">Anopheles stephensi</name>
    <name type="common">Indo-Pakistan malaria mosquito</name>
    <dbReference type="NCBI Taxonomy" id="30069"/>
    <lineage>
        <taxon>Eukaryota</taxon>
        <taxon>Metazoa</taxon>
        <taxon>Ecdysozoa</taxon>
        <taxon>Arthropoda</taxon>
        <taxon>Hexapoda</taxon>
        <taxon>Insecta</taxon>
        <taxon>Pterygota</taxon>
        <taxon>Neoptera</taxon>
        <taxon>Endopterygota</taxon>
        <taxon>Diptera</taxon>
        <taxon>Nematocera</taxon>
        <taxon>Culicoidea</taxon>
        <taxon>Culicidae</taxon>
        <taxon>Anophelinae</taxon>
        <taxon>Anopheles</taxon>
    </lineage>
</organism>
<keyword evidence="3" id="KW-1185">Reference proteome</keyword>
<evidence type="ECO:0000313" key="2">
    <source>
        <dbReference type="EnsemblMetazoa" id="ASTEI11441-PA"/>
    </source>
</evidence>
<dbReference type="VEuPathDB" id="VectorBase:ASTEI20_043948"/>
<dbReference type="PANTHER" id="PTHR47331">
    <property type="entry name" value="PHD-TYPE DOMAIN-CONTAINING PROTEIN"/>
    <property type="match status" value="1"/>
</dbReference>
<dbReference type="VEuPathDB" id="VectorBase:ASTEI11441"/>
<reference evidence="3" key="1">
    <citation type="journal article" date="2014" name="Genome Biol.">
        <title>Genome analysis of a major urban malaria vector mosquito, Anopheles stephensi.</title>
        <authorList>
            <person name="Jiang X."/>
            <person name="Peery A."/>
            <person name="Hall A.B."/>
            <person name="Sharma A."/>
            <person name="Chen X.G."/>
            <person name="Waterhouse R.M."/>
            <person name="Komissarov A."/>
            <person name="Riehle M.M."/>
            <person name="Shouche Y."/>
            <person name="Sharakhova M.V."/>
            <person name="Lawson D."/>
            <person name="Pakpour N."/>
            <person name="Arensburger P."/>
            <person name="Davidson V.L."/>
            <person name="Eiglmeier K."/>
            <person name="Emrich S."/>
            <person name="George P."/>
            <person name="Kennedy R.C."/>
            <person name="Mane S.P."/>
            <person name="Maslen G."/>
            <person name="Oringanje C."/>
            <person name="Qi Y."/>
            <person name="Settlage R."/>
            <person name="Tojo M."/>
            <person name="Tubio J.M."/>
            <person name="Unger M.F."/>
            <person name="Wang B."/>
            <person name="Vernick K.D."/>
            <person name="Ribeiro J.M."/>
            <person name="James A.A."/>
            <person name="Michel K."/>
            <person name="Riehle M.A."/>
            <person name="Luckhart S."/>
            <person name="Sharakhov I.V."/>
            <person name="Tu Z."/>
        </authorList>
    </citation>
    <scope>NUCLEOTIDE SEQUENCE [LARGE SCALE GENOMIC DNA]</scope>
    <source>
        <strain evidence="3">Indian</strain>
    </source>
</reference>
<dbReference type="VEuPathDB" id="VectorBase:ASTE011128"/>
<dbReference type="InterPro" id="IPR001965">
    <property type="entry name" value="Znf_PHD"/>
</dbReference>
<dbReference type="InterPro" id="IPR005312">
    <property type="entry name" value="DUF1759"/>
</dbReference>
<dbReference type="Proteomes" id="UP000076408">
    <property type="component" value="Unassembled WGS sequence"/>
</dbReference>
<accession>A0A182YSK5</accession>
<dbReference type="InterPro" id="IPR011011">
    <property type="entry name" value="Znf_FYVE_PHD"/>
</dbReference>
<protein>
    <recommendedName>
        <fullName evidence="1">Zinc finger PHD-type domain-containing protein</fullName>
    </recommendedName>
</protein>
<evidence type="ECO:0000259" key="1">
    <source>
        <dbReference type="SMART" id="SM00249"/>
    </source>
</evidence>
<dbReference type="EnsemblMetazoa" id="ASTEI11441-RA">
    <property type="protein sequence ID" value="ASTEI11441-PA"/>
    <property type="gene ID" value="ASTEI11441"/>
</dbReference>
<evidence type="ECO:0000313" key="3">
    <source>
        <dbReference type="Proteomes" id="UP000076408"/>
    </source>
</evidence>
<dbReference type="SUPFAM" id="SSF57903">
    <property type="entry name" value="FYVE/PHD zinc finger"/>
    <property type="match status" value="1"/>
</dbReference>
<dbReference type="STRING" id="30069.A0A182YSK5"/>
<dbReference type="SMART" id="SM00249">
    <property type="entry name" value="PHD"/>
    <property type="match status" value="1"/>
</dbReference>
<feature type="domain" description="Zinc finger PHD-type" evidence="1">
    <location>
        <begin position="23"/>
        <end position="67"/>
    </location>
</feature>
<proteinExistence type="predicted"/>
<sequence length="407" mass="46256">MFEEMRVFMNQRVWNTDYKTLETCFKCHQASKGIMVKWEQCERKLHVTCIVDNETTLGSGWKCPECTTSTAPMKPNMFDIIVNRLTDVERKIEMQQNGTNQRGASKLPHPSSTVIDNAHFTSVGELTQSQVSARHVVSGKLPIFSGNPDEWDMFFSSFEESTRLCGYSDGENMQRLRECLRGHALKSVKRRLFYGNNLAEVIETLKTMYGRPELVIGTLLDNIRRMPAPKVEKLETLVDYGIEVEEICSTVRSSGVERAYDGPLLEELVERLPAVLRLNWDAHRDVLLRYVPVTLHAKGRQVNVIALLDEGSSVSLMEHALIKELGISGIPKPLCLSWTGGQHRDEAQSVEVSVNISGIRENDRRYEVPAIRTKDILTNRLLQKRVLDGWCLDDVTQMANDMLDANR</sequence>
<name>A0A182YSK5_ANOST</name>
<dbReference type="Pfam" id="PF03564">
    <property type="entry name" value="DUF1759"/>
    <property type="match status" value="1"/>
</dbReference>
<reference evidence="2" key="2">
    <citation type="submission" date="2020-05" db="UniProtKB">
        <authorList>
            <consortium name="EnsemblMetazoa"/>
        </authorList>
    </citation>
    <scope>IDENTIFICATION</scope>
    <source>
        <strain evidence="2">Indian</strain>
    </source>
</reference>
<dbReference type="AlphaFoldDB" id="A0A182YSK5"/>